<evidence type="ECO:0000256" key="15">
    <source>
        <dbReference type="SAM" id="MobiDB-lite"/>
    </source>
</evidence>
<dbReference type="GO" id="GO:0042813">
    <property type="term" value="F:Wnt receptor activity"/>
    <property type="evidence" value="ECO:0007669"/>
    <property type="project" value="TreeGrafter"/>
</dbReference>
<evidence type="ECO:0000259" key="19">
    <source>
        <dbReference type="PROSITE" id="PS50261"/>
    </source>
</evidence>
<dbReference type="EMBL" id="KQ435727">
    <property type="protein sequence ID" value="KOX78070.1"/>
    <property type="molecule type" value="Genomic_DNA"/>
</dbReference>
<feature type="transmembrane region" description="Helical" evidence="16">
    <location>
        <begin position="489"/>
        <end position="514"/>
    </location>
</feature>
<keyword evidence="12" id="KW-0675">Receptor</keyword>
<dbReference type="PROSITE" id="PS50261">
    <property type="entry name" value="G_PROTEIN_RECEP_F2_4"/>
    <property type="match status" value="1"/>
</dbReference>
<dbReference type="PROSITE" id="PS50038">
    <property type="entry name" value="FZ"/>
    <property type="match status" value="1"/>
</dbReference>
<feature type="disulfide bond" evidence="14">
    <location>
        <begin position="151"/>
        <end position="189"/>
    </location>
</feature>
<evidence type="ECO:0000256" key="12">
    <source>
        <dbReference type="ARBA" id="ARBA00023170"/>
    </source>
</evidence>
<evidence type="ECO:0000256" key="1">
    <source>
        <dbReference type="ARBA" id="ARBA00004651"/>
    </source>
</evidence>
<keyword evidence="4" id="KW-1003">Cell membrane</keyword>
<dbReference type="SMART" id="SM01330">
    <property type="entry name" value="Frizzled"/>
    <property type="match status" value="1"/>
</dbReference>
<keyword evidence="21" id="KW-1185">Reference proteome</keyword>
<dbReference type="SUPFAM" id="SSF63501">
    <property type="entry name" value="Frizzled cysteine-rich domain"/>
    <property type="match status" value="1"/>
</dbReference>
<feature type="transmembrane region" description="Helical" evidence="16">
    <location>
        <begin position="318"/>
        <end position="334"/>
    </location>
</feature>
<proteinExistence type="inferred from homology"/>
<feature type="transmembrane region" description="Helical" evidence="16">
    <location>
        <begin position="361"/>
        <end position="391"/>
    </location>
</feature>
<evidence type="ECO:0000256" key="13">
    <source>
        <dbReference type="ARBA" id="ARBA00023224"/>
    </source>
</evidence>
<evidence type="ECO:0000259" key="18">
    <source>
        <dbReference type="PROSITE" id="PS50038"/>
    </source>
</evidence>
<dbReference type="Gene3D" id="1.20.1070.10">
    <property type="entry name" value="Rhodopsin 7-helix transmembrane proteins"/>
    <property type="match status" value="1"/>
</dbReference>
<evidence type="ECO:0000256" key="5">
    <source>
        <dbReference type="ARBA" id="ARBA00022687"/>
    </source>
</evidence>
<dbReference type="InterPro" id="IPR017981">
    <property type="entry name" value="GPCR_2-like_7TM"/>
</dbReference>
<organism evidence="20 21">
    <name type="scientific">Melipona quadrifasciata</name>
    <dbReference type="NCBI Taxonomy" id="166423"/>
    <lineage>
        <taxon>Eukaryota</taxon>
        <taxon>Metazoa</taxon>
        <taxon>Ecdysozoa</taxon>
        <taxon>Arthropoda</taxon>
        <taxon>Hexapoda</taxon>
        <taxon>Insecta</taxon>
        <taxon>Pterygota</taxon>
        <taxon>Neoptera</taxon>
        <taxon>Endopterygota</taxon>
        <taxon>Hymenoptera</taxon>
        <taxon>Apocrita</taxon>
        <taxon>Aculeata</taxon>
        <taxon>Apoidea</taxon>
        <taxon>Anthophila</taxon>
        <taxon>Apidae</taxon>
        <taxon>Melipona</taxon>
    </lineage>
</organism>
<evidence type="ECO:0000256" key="3">
    <source>
        <dbReference type="ARBA" id="ARBA00022473"/>
    </source>
</evidence>
<dbReference type="FunFam" id="1.20.1070.10:FF:000262">
    <property type="entry name" value="Frizzled 2"/>
    <property type="match status" value="1"/>
</dbReference>
<keyword evidence="7 17" id="KW-0732">Signal</keyword>
<feature type="disulfide bond" evidence="14">
    <location>
        <begin position="178"/>
        <end position="219"/>
    </location>
</feature>
<feature type="disulfide bond" evidence="14">
    <location>
        <begin position="106"/>
        <end position="167"/>
    </location>
</feature>
<dbReference type="GO" id="GO:0035567">
    <property type="term" value="P:non-canonical Wnt signaling pathway"/>
    <property type="evidence" value="ECO:0007669"/>
    <property type="project" value="TreeGrafter"/>
</dbReference>
<accession>A0A0M9A677</accession>
<keyword evidence="13" id="KW-0807">Transducer</keyword>
<evidence type="ECO:0000256" key="6">
    <source>
        <dbReference type="ARBA" id="ARBA00022692"/>
    </source>
</evidence>
<keyword evidence="9" id="KW-0297">G-protein coupled receptor</keyword>
<feature type="domain" description="FZ" evidence="18">
    <location>
        <begin position="101"/>
        <end position="222"/>
    </location>
</feature>
<keyword evidence="8 16" id="KW-1133">Transmembrane helix</keyword>
<dbReference type="GO" id="GO:0017147">
    <property type="term" value="F:Wnt-protein binding"/>
    <property type="evidence" value="ECO:0007669"/>
    <property type="project" value="TreeGrafter"/>
</dbReference>
<feature type="transmembrane region" description="Helical" evidence="16">
    <location>
        <begin position="444"/>
        <end position="469"/>
    </location>
</feature>
<keyword evidence="3" id="KW-0217">Developmental protein</keyword>
<sequence>MGLVRRTKLLPSRTMASLLPLLLLAVLPNARLESAISPVSNVGSVSSGSSSSSSSASSSSMVGVVPGSGSASGSMVGSGNSVVGGGSSGVGHSSLGGGTVNGNGRCEEITIPMCRGIGYNLTAMPNELNHDNQEEAGLEVHQFWPLVEIKCSPDLKFFLCSMYTPICLPEYTKPLPACRSVCERARAGCAPLMQQYGFSWPERMACERLPVFGDVDNLCMDNHTSSTGYGSGSGGAASSAPLPPAAPPRPTRPNIIQDIAGVPNCALPCHGAFLTPEERGFAAVWLALWSGLCAASTLVTVTTFLIDTQRFKYPERPIVFLSACYFAVSIGYLSRSVFGHEEIACDGPALKSRAQGPEACVAVFLMIYFFGMASSVWWVILAFTWFLAAGLKWGNEAIASYSQYFHLAAWLAPAVQTFSAYLAGGVAGDPVAGVCTVAPEGVRSFILVPLFVYLLLGTSFLLAGFVSLFRIRSVIKRQPGAKADKLEKLMIRIGVFSVLYTLPAGVVLGCHIYETTLRNAWLDSLACPCQPRARPLYSVLMLKYFMALAVGITSGVWIWSGKTVDSWKRLWRRLFSGGSGGGGHGGVGAGMVAGVTGVSGGIGSTSIKGVVGRVGVPYPPAPGPGSALLPPGSVASASQHHLHHHVLKQPPLSHV</sequence>
<evidence type="ECO:0000256" key="17">
    <source>
        <dbReference type="SAM" id="SignalP"/>
    </source>
</evidence>
<dbReference type="AlphaFoldDB" id="A0A0M9A677"/>
<dbReference type="SMART" id="SM00063">
    <property type="entry name" value="FRI"/>
    <property type="match status" value="1"/>
</dbReference>
<dbReference type="Pfam" id="PF01392">
    <property type="entry name" value="Fz"/>
    <property type="match status" value="1"/>
</dbReference>
<dbReference type="InterPro" id="IPR036790">
    <property type="entry name" value="Frizzled_dom_sf"/>
</dbReference>
<feature type="transmembrane region" description="Helical" evidence="16">
    <location>
        <begin position="403"/>
        <end position="424"/>
    </location>
</feature>
<dbReference type="InterPro" id="IPR020067">
    <property type="entry name" value="Frizzled_dom"/>
</dbReference>
<evidence type="ECO:0000256" key="14">
    <source>
        <dbReference type="PROSITE-ProRule" id="PRU00090"/>
    </source>
</evidence>
<dbReference type="PRINTS" id="PR00489">
    <property type="entry name" value="FRIZZLED"/>
</dbReference>
<feature type="signal peptide" evidence="17">
    <location>
        <begin position="1"/>
        <end position="32"/>
    </location>
</feature>
<evidence type="ECO:0000256" key="8">
    <source>
        <dbReference type="ARBA" id="ARBA00022989"/>
    </source>
</evidence>
<reference evidence="20 21" key="1">
    <citation type="submission" date="2015-07" db="EMBL/GenBank/DDBJ databases">
        <title>The genome of Melipona quadrifasciata.</title>
        <authorList>
            <person name="Pan H."/>
            <person name="Kapheim K."/>
        </authorList>
    </citation>
    <scope>NUCLEOTIDE SEQUENCE [LARGE SCALE GENOMIC DNA]</scope>
    <source>
        <strain evidence="20">0111107301</strain>
        <tissue evidence="20">Whole body</tissue>
    </source>
</reference>
<keyword evidence="11 14" id="KW-1015">Disulfide bond</keyword>
<dbReference type="GO" id="GO:0004930">
    <property type="term" value="F:G protein-coupled receptor activity"/>
    <property type="evidence" value="ECO:0007669"/>
    <property type="project" value="UniProtKB-KW"/>
</dbReference>
<dbReference type="PANTHER" id="PTHR11309:SF126">
    <property type="entry name" value="FRIZZLED-2"/>
    <property type="match status" value="1"/>
</dbReference>
<dbReference type="CDD" id="cd07456">
    <property type="entry name" value="CRD_FZ5_like"/>
    <property type="match status" value="1"/>
</dbReference>
<evidence type="ECO:0000256" key="16">
    <source>
        <dbReference type="SAM" id="Phobius"/>
    </source>
</evidence>
<feature type="chain" id="PRO_5005831146" evidence="17">
    <location>
        <begin position="33"/>
        <end position="655"/>
    </location>
</feature>
<feature type="transmembrane region" description="Helical" evidence="16">
    <location>
        <begin position="282"/>
        <end position="306"/>
    </location>
</feature>
<feature type="disulfide bond" evidence="14">
    <location>
        <begin position="114"/>
        <end position="160"/>
    </location>
</feature>
<evidence type="ECO:0000313" key="21">
    <source>
        <dbReference type="Proteomes" id="UP000053105"/>
    </source>
</evidence>
<keyword evidence="10 16" id="KW-0472">Membrane</keyword>
<keyword evidence="5" id="KW-0879">Wnt signaling pathway</keyword>
<dbReference type="Proteomes" id="UP000053105">
    <property type="component" value="Unassembled WGS sequence"/>
</dbReference>
<gene>
    <name evidence="20" type="ORF">WN51_05958</name>
</gene>
<evidence type="ECO:0000256" key="2">
    <source>
        <dbReference type="ARBA" id="ARBA00008077"/>
    </source>
</evidence>
<keyword evidence="6 16" id="KW-0812">Transmembrane</keyword>
<feature type="transmembrane region" description="Helical" evidence="16">
    <location>
        <begin position="541"/>
        <end position="559"/>
    </location>
</feature>
<feature type="domain" description="G-protein coupled receptors family 2 profile 2" evidence="19">
    <location>
        <begin position="282"/>
        <end position="566"/>
    </location>
</feature>
<name>A0A0M9A677_9HYME</name>
<dbReference type="InterPro" id="IPR000539">
    <property type="entry name" value="Frizzled/Smoothened_7TM"/>
</dbReference>
<dbReference type="OrthoDB" id="10053709at2759"/>
<dbReference type="Pfam" id="PF01534">
    <property type="entry name" value="Frizzled"/>
    <property type="match status" value="1"/>
</dbReference>
<dbReference type="GO" id="GO:0005886">
    <property type="term" value="C:plasma membrane"/>
    <property type="evidence" value="ECO:0007669"/>
    <property type="project" value="UniProtKB-SubCell"/>
</dbReference>
<evidence type="ECO:0000256" key="9">
    <source>
        <dbReference type="ARBA" id="ARBA00023040"/>
    </source>
</evidence>
<dbReference type="Gene3D" id="1.10.2000.10">
    <property type="entry name" value="Frizzled cysteine-rich domain"/>
    <property type="match status" value="1"/>
</dbReference>
<dbReference type="CDD" id="cd15035">
    <property type="entry name" value="7tmF_FZD5_FZD8-like"/>
    <property type="match status" value="1"/>
</dbReference>
<evidence type="ECO:0000256" key="4">
    <source>
        <dbReference type="ARBA" id="ARBA00022475"/>
    </source>
</evidence>
<dbReference type="FunFam" id="1.10.2000.10:FF:000004">
    <property type="entry name" value="Frizzled class receptor 8a"/>
    <property type="match status" value="1"/>
</dbReference>
<comment type="similarity">
    <text evidence="2">Belongs to the G-protein coupled receptor Fz/Smo family.</text>
</comment>
<feature type="disulfide bond" evidence="14">
    <location>
        <begin position="182"/>
        <end position="206"/>
    </location>
</feature>
<dbReference type="PANTHER" id="PTHR11309">
    <property type="entry name" value="FRIZZLED"/>
    <property type="match status" value="1"/>
</dbReference>
<evidence type="ECO:0000313" key="20">
    <source>
        <dbReference type="EMBL" id="KOX78070.1"/>
    </source>
</evidence>
<evidence type="ECO:0000256" key="10">
    <source>
        <dbReference type="ARBA" id="ARBA00023136"/>
    </source>
</evidence>
<dbReference type="STRING" id="166423.A0A0M9A677"/>
<dbReference type="InterPro" id="IPR015526">
    <property type="entry name" value="Frizzled/SFRP"/>
</dbReference>
<dbReference type="GO" id="GO:0060070">
    <property type="term" value="P:canonical Wnt signaling pathway"/>
    <property type="evidence" value="ECO:0007669"/>
    <property type="project" value="TreeGrafter"/>
</dbReference>
<protein>
    <submittedName>
        <fullName evidence="20">Frizzled-5</fullName>
    </submittedName>
</protein>
<feature type="region of interest" description="Disordered" evidence="15">
    <location>
        <begin position="40"/>
        <end position="63"/>
    </location>
</feature>
<evidence type="ECO:0000256" key="11">
    <source>
        <dbReference type="ARBA" id="ARBA00023157"/>
    </source>
</evidence>
<evidence type="ECO:0000256" key="7">
    <source>
        <dbReference type="ARBA" id="ARBA00022729"/>
    </source>
</evidence>
<comment type="subcellular location">
    <subcellularLocation>
        <location evidence="1">Cell membrane</location>
        <topology evidence="1">Multi-pass membrane protein</topology>
    </subcellularLocation>
</comment>